<sequence length="142" mass="15835">MYHKVLLPVDLNEEASWKKALPTAITLCQTFGASLHVVTVLPEFKMPMVGAYFPKNFSEKAHAAVKEAQHKFIQEHVPEGIKTQSVIVDGSPWEAIIKVGKKIDADLIVMASHTKRKFVDYVLGPNAEHVVHHAKVSVMIVR</sequence>
<dbReference type="PANTHER" id="PTHR46268">
    <property type="entry name" value="STRESS RESPONSE PROTEIN NHAX"/>
    <property type="match status" value="1"/>
</dbReference>
<dbReference type="InterPro" id="IPR014729">
    <property type="entry name" value="Rossmann-like_a/b/a_fold"/>
</dbReference>
<evidence type="ECO:0000313" key="4">
    <source>
        <dbReference type="EMBL" id="SEN94583.1"/>
    </source>
</evidence>
<dbReference type="SUPFAM" id="SSF52402">
    <property type="entry name" value="Adenine nucleotide alpha hydrolases-like"/>
    <property type="match status" value="1"/>
</dbReference>
<dbReference type="Pfam" id="PF00582">
    <property type="entry name" value="Usp"/>
    <property type="match status" value="1"/>
</dbReference>
<dbReference type="Gene3D" id="3.40.50.620">
    <property type="entry name" value="HUPs"/>
    <property type="match status" value="1"/>
</dbReference>
<reference evidence="5 6" key="2">
    <citation type="submission" date="2016-11" db="EMBL/GenBank/DDBJ databases">
        <authorList>
            <person name="Jaros S."/>
            <person name="Januszkiewicz K."/>
            <person name="Wedrychowicz H."/>
        </authorList>
    </citation>
    <scope>NUCLEOTIDE SEQUENCE [LARGE SCALE GENOMIC DNA]</scope>
    <source>
        <strain evidence="5 6">ACAM 239</strain>
    </source>
</reference>
<reference evidence="3 8" key="3">
    <citation type="submission" date="2020-02" db="EMBL/GenBank/DDBJ databases">
        <title>Complete Genome Sequence of Halomonas meridiana strain BAA-801, Isolated from Deep Sea Thermal Vent.</title>
        <authorList>
            <person name="Takahashi Y."/>
            <person name="Takahashi H."/>
            <person name="Galipon J."/>
            <person name="Arakawa K."/>
        </authorList>
    </citation>
    <scope>NUCLEOTIDE SEQUENCE [LARGE SCALE GENOMIC DNA]</scope>
    <source>
        <strain evidence="3 8">Slthf1</strain>
    </source>
</reference>
<dbReference type="CDD" id="cd00293">
    <property type="entry name" value="USP-like"/>
    <property type="match status" value="1"/>
</dbReference>
<dbReference type="InterPro" id="IPR006015">
    <property type="entry name" value="Universal_stress_UspA"/>
</dbReference>
<evidence type="ECO:0000313" key="7">
    <source>
        <dbReference type="Proteomes" id="UP000199493"/>
    </source>
</evidence>
<gene>
    <name evidence="3" type="ORF">HMSLTHF_26570</name>
    <name evidence="4" type="ORF">SAMN04490369_10339</name>
    <name evidence="5" type="ORF">SAMN05878438_2424</name>
</gene>
<dbReference type="AlphaFoldDB" id="A0A0D7V2R4"/>
<evidence type="ECO:0000313" key="5">
    <source>
        <dbReference type="EMBL" id="SIN68853.1"/>
    </source>
</evidence>
<dbReference type="GeneID" id="97276426"/>
<accession>A0A0D7V2R4</accession>
<dbReference type="EMBL" id="FODB01000033">
    <property type="protein sequence ID" value="SEN94583.1"/>
    <property type="molecule type" value="Genomic_DNA"/>
</dbReference>
<dbReference type="PANTHER" id="PTHR46268:SF6">
    <property type="entry name" value="UNIVERSAL STRESS PROTEIN UP12"/>
    <property type="match status" value="1"/>
</dbReference>
<dbReference type="EMBL" id="AP022821">
    <property type="protein sequence ID" value="BCA92882.1"/>
    <property type="molecule type" value="Genomic_DNA"/>
</dbReference>
<dbReference type="Proteomes" id="UP000503197">
    <property type="component" value="Chromosome"/>
</dbReference>
<dbReference type="Proteomes" id="UP000185024">
    <property type="component" value="Unassembled WGS sequence"/>
</dbReference>
<evidence type="ECO:0000259" key="2">
    <source>
        <dbReference type="Pfam" id="PF00582"/>
    </source>
</evidence>
<feature type="domain" description="UspA" evidence="2">
    <location>
        <begin position="1"/>
        <end position="142"/>
    </location>
</feature>
<dbReference type="InterPro" id="IPR006016">
    <property type="entry name" value="UspA"/>
</dbReference>
<accession>A0A1H8KNN2</accession>
<dbReference type="PATRIC" id="fig|29570.3.peg.419"/>
<dbReference type="PRINTS" id="PR01438">
    <property type="entry name" value="UNVRSLSTRESS"/>
</dbReference>
<protein>
    <submittedName>
        <fullName evidence="5">Nucleotide-binding universal stress protein, UspA family</fullName>
    </submittedName>
    <submittedName>
        <fullName evidence="3">Universal stress protein UspA</fullName>
    </submittedName>
</protein>
<reference evidence="4 7" key="1">
    <citation type="submission" date="2016-10" db="EMBL/GenBank/DDBJ databases">
        <authorList>
            <person name="de Groot N.N."/>
        </authorList>
    </citation>
    <scope>NUCLEOTIDE SEQUENCE [LARGE SCALE GENOMIC DNA]</scope>
    <source>
        <strain evidence="4 7">558</strain>
    </source>
</reference>
<comment type="similarity">
    <text evidence="1">Belongs to the universal stress protein A family.</text>
</comment>
<dbReference type="STRING" id="77097.SAMN04490369_10339"/>
<proteinExistence type="inferred from homology"/>
<dbReference type="RefSeq" id="WP_044628675.1">
    <property type="nucleotide sequence ID" value="NZ_AP022821.1"/>
</dbReference>
<dbReference type="OrthoDB" id="9792500at2"/>
<evidence type="ECO:0000256" key="1">
    <source>
        <dbReference type="ARBA" id="ARBA00008791"/>
    </source>
</evidence>
<evidence type="ECO:0000313" key="6">
    <source>
        <dbReference type="Proteomes" id="UP000185024"/>
    </source>
</evidence>
<evidence type="ECO:0000313" key="3">
    <source>
        <dbReference type="EMBL" id="BCA92882.1"/>
    </source>
</evidence>
<evidence type="ECO:0000313" key="8">
    <source>
        <dbReference type="Proteomes" id="UP000503197"/>
    </source>
</evidence>
<dbReference type="EMBL" id="FSQX01000001">
    <property type="protein sequence ID" value="SIN68853.1"/>
    <property type="molecule type" value="Genomic_DNA"/>
</dbReference>
<organism evidence="5 6">
    <name type="scientific">Vreelandella aquamarina</name>
    <dbReference type="NCBI Taxonomy" id="77097"/>
    <lineage>
        <taxon>Bacteria</taxon>
        <taxon>Pseudomonadati</taxon>
        <taxon>Pseudomonadota</taxon>
        <taxon>Gammaproteobacteria</taxon>
        <taxon>Oceanospirillales</taxon>
        <taxon>Halomonadaceae</taxon>
        <taxon>Vreelandella</taxon>
    </lineage>
</organism>
<dbReference type="Proteomes" id="UP000199493">
    <property type="component" value="Unassembled WGS sequence"/>
</dbReference>
<name>A0A0D7V2R4_9GAMM</name>